<dbReference type="InterPro" id="IPR002502">
    <property type="entry name" value="Amidase_domain"/>
</dbReference>
<dbReference type="InterPro" id="IPR036505">
    <property type="entry name" value="Amidase/PGRP_sf"/>
</dbReference>
<gene>
    <name evidence="6" type="ORF">ACFSY7_15525</name>
</gene>
<dbReference type="PANTHER" id="PTHR30417">
    <property type="entry name" value="N-ACETYLMURAMOYL-L-ALANINE AMIDASE AMID"/>
    <property type="match status" value="1"/>
</dbReference>
<accession>A0ABW5Y3J3</accession>
<evidence type="ECO:0000259" key="5">
    <source>
        <dbReference type="SMART" id="SM00644"/>
    </source>
</evidence>
<keyword evidence="4" id="KW-0961">Cell wall biogenesis/degradation</keyword>
<organism evidence="6 7">
    <name type="scientific">Kurthia populi</name>
    <dbReference type="NCBI Taxonomy" id="1562132"/>
    <lineage>
        <taxon>Bacteria</taxon>
        <taxon>Bacillati</taxon>
        <taxon>Bacillota</taxon>
        <taxon>Bacilli</taxon>
        <taxon>Bacillales</taxon>
        <taxon>Caryophanaceae</taxon>
        <taxon>Kurthia</taxon>
    </lineage>
</organism>
<dbReference type="PANTHER" id="PTHR30417:SF1">
    <property type="entry name" value="N-ACETYLMURAMOYL-L-ALANINE AMIDASE AMID"/>
    <property type="match status" value="1"/>
</dbReference>
<dbReference type="Proteomes" id="UP001597568">
    <property type="component" value="Unassembled WGS sequence"/>
</dbReference>
<keyword evidence="3" id="KW-0378">Hydrolase</keyword>
<dbReference type="SUPFAM" id="SSF55846">
    <property type="entry name" value="N-acetylmuramoyl-L-alanine amidase-like"/>
    <property type="match status" value="1"/>
</dbReference>
<dbReference type="EC" id="3.5.1.28" evidence="2"/>
<protein>
    <recommendedName>
        <fullName evidence="2">N-acetylmuramoyl-L-alanine amidase</fullName>
        <ecNumber evidence="2">3.5.1.28</ecNumber>
    </recommendedName>
</protein>
<evidence type="ECO:0000256" key="4">
    <source>
        <dbReference type="ARBA" id="ARBA00023316"/>
    </source>
</evidence>
<evidence type="ECO:0000256" key="3">
    <source>
        <dbReference type="ARBA" id="ARBA00022801"/>
    </source>
</evidence>
<keyword evidence="7" id="KW-1185">Reference proteome</keyword>
<proteinExistence type="predicted"/>
<evidence type="ECO:0000313" key="6">
    <source>
        <dbReference type="EMBL" id="MFD2869903.1"/>
    </source>
</evidence>
<name>A0ABW5Y3J3_9BACL</name>
<dbReference type="InterPro" id="IPR044081">
    <property type="entry name" value="DUF5776"/>
</dbReference>
<dbReference type="Pfam" id="PF01510">
    <property type="entry name" value="Amidase_2"/>
    <property type="match status" value="1"/>
</dbReference>
<dbReference type="SMART" id="SM00644">
    <property type="entry name" value="Ami_2"/>
    <property type="match status" value="1"/>
</dbReference>
<dbReference type="CDD" id="cd06583">
    <property type="entry name" value="PGRP"/>
    <property type="match status" value="1"/>
</dbReference>
<dbReference type="EMBL" id="JBHUOR010000130">
    <property type="protein sequence ID" value="MFD2869903.1"/>
    <property type="molecule type" value="Genomic_DNA"/>
</dbReference>
<evidence type="ECO:0000313" key="7">
    <source>
        <dbReference type="Proteomes" id="UP001597568"/>
    </source>
</evidence>
<comment type="caution">
    <text evidence="6">The sequence shown here is derived from an EMBL/GenBank/DDBJ whole genome shotgun (WGS) entry which is preliminary data.</text>
</comment>
<evidence type="ECO:0000256" key="2">
    <source>
        <dbReference type="ARBA" id="ARBA00011901"/>
    </source>
</evidence>
<sequence>MSQIKNNYVVVNQFSRPGLKRSVTKGIIVHYTANPGASAANHASFFDGKDGGGSRYASAHLFVDAKEALCIVPLNELTYQANDVQKYVKGKAYRGAAAELGQNANWTTVGVEMCLEKNGSISTETFNRTVDVVVELCKKYGLNQHDLYRHYDVTAKNCPAPFVARPSDWTRFKNEVARKLKGDTTSDKFYTYTPNRVVTLREIGLYEDVTLKKTIKRYPEGTRLTITGIEYDGKTPRLKTAKGYITANKKNVKGYHTSIGTIKVLVNDLNYYDTARWTNPNGQVNKGEVFTVVKKVGNMYLLKSGLYITASSKYVKFTAH</sequence>
<dbReference type="RefSeq" id="WP_380148561.1">
    <property type="nucleotide sequence ID" value="NZ_JBHUOR010000130.1"/>
</dbReference>
<reference evidence="7" key="1">
    <citation type="journal article" date="2019" name="Int. J. Syst. Evol. Microbiol.">
        <title>The Global Catalogue of Microorganisms (GCM) 10K type strain sequencing project: providing services to taxonomists for standard genome sequencing and annotation.</title>
        <authorList>
            <consortium name="The Broad Institute Genomics Platform"/>
            <consortium name="The Broad Institute Genome Sequencing Center for Infectious Disease"/>
            <person name="Wu L."/>
            <person name="Ma J."/>
        </authorList>
    </citation>
    <scope>NUCLEOTIDE SEQUENCE [LARGE SCALE GENOMIC DNA]</scope>
    <source>
        <strain evidence="7">KCTC 33522</strain>
    </source>
</reference>
<dbReference type="Gene3D" id="3.40.80.10">
    <property type="entry name" value="Peptidoglycan recognition protein-like"/>
    <property type="match status" value="1"/>
</dbReference>
<feature type="domain" description="N-acetylmuramoyl-L-alanine amidase" evidence="5">
    <location>
        <begin position="14"/>
        <end position="162"/>
    </location>
</feature>
<evidence type="ECO:0000256" key="1">
    <source>
        <dbReference type="ARBA" id="ARBA00001561"/>
    </source>
</evidence>
<dbReference type="Pfam" id="PF19087">
    <property type="entry name" value="DUF5776"/>
    <property type="match status" value="1"/>
</dbReference>
<dbReference type="InterPro" id="IPR051206">
    <property type="entry name" value="NAMLAA_amidase_2"/>
</dbReference>
<comment type="catalytic activity">
    <reaction evidence="1">
        <text>Hydrolyzes the link between N-acetylmuramoyl residues and L-amino acid residues in certain cell-wall glycopeptides.</text>
        <dbReference type="EC" id="3.5.1.28"/>
    </reaction>
</comment>